<organism evidence="1 2">
    <name type="scientific">Segetibacter aerophilus</name>
    <dbReference type="NCBI Taxonomy" id="670293"/>
    <lineage>
        <taxon>Bacteria</taxon>
        <taxon>Pseudomonadati</taxon>
        <taxon>Bacteroidota</taxon>
        <taxon>Chitinophagia</taxon>
        <taxon>Chitinophagales</taxon>
        <taxon>Chitinophagaceae</taxon>
        <taxon>Segetibacter</taxon>
    </lineage>
</organism>
<dbReference type="AlphaFoldDB" id="A0A512BF42"/>
<evidence type="ECO:0000313" key="2">
    <source>
        <dbReference type="Proteomes" id="UP000321513"/>
    </source>
</evidence>
<accession>A0A512BF42</accession>
<dbReference type="Pfam" id="PF13618">
    <property type="entry name" value="Gluconate_2-dh3"/>
    <property type="match status" value="1"/>
</dbReference>
<evidence type="ECO:0000313" key="1">
    <source>
        <dbReference type="EMBL" id="GEO10591.1"/>
    </source>
</evidence>
<gene>
    <name evidence="1" type="ORF">SAE01_30870</name>
</gene>
<sequence length="175" mass="19194">MERRVAVKNLVLAAGSVITLPSWMKAFGAGSPTHLSSFSASEQQILASITDTIIPAGNSIGALSVGVDKYFQKVVDDCYEKADQENVKKGLQQLEAAAQKEYSKSFTNCSQQERQALLEKWSRSQDKNEKEFFNLVKRETILGYNTSQQVLAGILNYKVAPGHYYGCVPLAPKAG</sequence>
<protein>
    <recommendedName>
        <fullName evidence="3">Twin-arginine translocation pathway signal protein</fullName>
    </recommendedName>
</protein>
<name>A0A512BF42_9BACT</name>
<dbReference type="RefSeq" id="WP_147204704.1">
    <property type="nucleotide sequence ID" value="NZ_BJYT01000011.1"/>
</dbReference>
<reference evidence="1 2" key="1">
    <citation type="submission" date="2019-07" db="EMBL/GenBank/DDBJ databases">
        <title>Whole genome shotgun sequence of Segetibacter aerophilus NBRC 106135.</title>
        <authorList>
            <person name="Hosoyama A."/>
            <person name="Uohara A."/>
            <person name="Ohji S."/>
            <person name="Ichikawa N."/>
        </authorList>
    </citation>
    <scope>NUCLEOTIDE SEQUENCE [LARGE SCALE GENOMIC DNA]</scope>
    <source>
        <strain evidence="1 2">NBRC 106135</strain>
    </source>
</reference>
<evidence type="ECO:0008006" key="3">
    <source>
        <dbReference type="Google" id="ProtNLM"/>
    </source>
</evidence>
<dbReference type="OrthoDB" id="6385145at2"/>
<dbReference type="EMBL" id="BJYT01000011">
    <property type="protein sequence ID" value="GEO10591.1"/>
    <property type="molecule type" value="Genomic_DNA"/>
</dbReference>
<dbReference type="Proteomes" id="UP000321513">
    <property type="component" value="Unassembled WGS sequence"/>
</dbReference>
<keyword evidence="2" id="KW-1185">Reference proteome</keyword>
<comment type="caution">
    <text evidence="1">The sequence shown here is derived from an EMBL/GenBank/DDBJ whole genome shotgun (WGS) entry which is preliminary data.</text>
</comment>
<proteinExistence type="predicted"/>
<dbReference type="InterPro" id="IPR027056">
    <property type="entry name" value="Gluconate_2DH_su3"/>
</dbReference>